<dbReference type="RefSeq" id="WP_066592190.1">
    <property type="nucleotide sequence ID" value="NZ_CALBGX010000097.1"/>
</dbReference>
<evidence type="ECO:0000313" key="2">
    <source>
        <dbReference type="EMBL" id="OXE45500.1"/>
    </source>
</evidence>
<sequence>MFSKLQKKTIKHMMFSIGLIALGYITAVCGIHYDPVMWLGLIVMLSGWFVLIRTGHGALTGKR</sequence>
<accession>A0A227KDD7</accession>
<keyword evidence="1" id="KW-0472">Membrane</keyword>
<keyword evidence="1" id="KW-0812">Transmembrane</keyword>
<comment type="caution">
    <text evidence="2">The sequence shown here is derived from an EMBL/GenBank/DDBJ whole genome shotgun (WGS) entry which is preliminary data.</text>
</comment>
<keyword evidence="1" id="KW-1133">Transmembrane helix</keyword>
<dbReference type="Proteomes" id="UP000214610">
    <property type="component" value="Unassembled WGS sequence"/>
</dbReference>
<gene>
    <name evidence="2" type="ORF">ADH67_11235</name>
</gene>
<reference evidence="3" key="1">
    <citation type="submission" date="2017-05" db="EMBL/GenBank/DDBJ databases">
        <title>Improved OligoMM genomes.</title>
        <authorList>
            <person name="Garzetti D."/>
        </authorList>
    </citation>
    <scope>NUCLEOTIDE SEQUENCE [LARGE SCALE GENOMIC DNA]</scope>
    <source>
        <strain evidence="3">YL45</strain>
    </source>
</reference>
<proteinExistence type="predicted"/>
<feature type="transmembrane region" description="Helical" evidence="1">
    <location>
        <begin position="39"/>
        <end position="59"/>
    </location>
</feature>
<organism evidence="2 3">
    <name type="scientific">Turicimonas muris</name>
    <dbReference type="NCBI Taxonomy" id="1796652"/>
    <lineage>
        <taxon>Bacteria</taxon>
        <taxon>Pseudomonadati</taxon>
        <taxon>Pseudomonadota</taxon>
        <taxon>Betaproteobacteria</taxon>
        <taxon>Burkholderiales</taxon>
        <taxon>Sutterellaceae</taxon>
        <taxon>Turicimonas</taxon>
    </lineage>
</organism>
<dbReference type="AlphaFoldDB" id="A0A227KDD7"/>
<evidence type="ECO:0000313" key="3">
    <source>
        <dbReference type="Proteomes" id="UP000214610"/>
    </source>
</evidence>
<feature type="transmembrane region" description="Helical" evidence="1">
    <location>
        <begin position="12"/>
        <end position="33"/>
    </location>
</feature>
<evidence type="ECO:0000256" key="1">
    <source>
        <dbReference type="SAM" id="Phobius"/>
    </source>
</evidence>
<dbReference type="EMBL" id="NHMP01000009">
    <property type="protein sequence ID" value="OXE45500.1"/>
    <property type="molecule type" value="Genomic_DNA"/>
</dbReference>
<name>A0A227KDD7_9BURK</name>
<protein>
    <submittedName>
        <fullName evidence="2">Uncharacterized protein</fullName>
    </submittedName>
</protein>
<keyword evidence="3" id="KW-1185">Reference proteome</keyword>